<feature type="domain" description="SWIB" evidence="2">
    <location>
        <begin position="38"/>
        <end position="93"/>
    </location>
</feature>
<evidence type="ECO:0000256" key="1">
    <source>
        <dbReference type="SAM" id="MobiDB-lite"/>
    </source>
</evidence>
<evidence type="ECO:0000313" key="3">
    <source>
        <dbReference type="EMBL" id="KAG6510280.1"/>
    </source>
</evidence>
<keyword evidence="4" id="KW-1185">Reference proteome</keyword>
<dbReference type="PANTHER" id="PTHR13844">
    <property type="entry name" value="SWI/SNF-RELATED MATRIX-ASSOCIATED ACTIN-DEPENDENT REGULATOR OF CHROMATIN SUBFAMILY D"/>
    <property type="match status" value="1"/>
</dbReference>
<accession>A0A8J5L3G2</accession>
<gene>
    <name evidence="3" type="ORF">ZIOFF_028289</name>
</gene>
<dbReference type="SMART" id="SM00151">
    <property type="entry name" value="SWIB"/>
    <property type="match status" value="1"/>
</dbReference>
<dbReference type="CDD" id="cd10567">
    <property type="entry name" value="SWIB-MDM2_like"/>
    <property type="match status" value="1"/>
</dbReference>
<dbReference type="Gene3D" id="1.10.245.10">
    <property type="entry name" value="SWIB/MDM2 domain"/>
    <property type="match status" value="1"/>
</dbReference>
<dbReference type="InterPro" id="IPR019835">
    <property type="entry name" value="SWIB_domain"/>
</dbReference>
<comment type="caution">
    <text evidence="3">The sequence shown here is derived from an EMBL/GenBank/DDBJ whole genome shotgun (WGS) entry which is preliminary data.</text>
</comment>
<evidence type="ECO:0000259" key="2">
    <source>
        <dbReference type="SMART" id="SM00151"/>
    </source>
</evidence>
<sequence>MARVFGACRVLMAAKAASSPNAASSAKEGTGKLKTSGILKPLPVTQAMKEFVGASEISRPDVVKKIWEHIKANNLQGRKLKNVCSESMDKPSKQEGNSVRQEAKDYFSGQRQNWDAGDGQTDYPSFPQTKLILVALVKSVVFLPVSLGH</sequence>
<organism evidence="3 4">
    <name type="scientific">Zingiber officinale</name>
    <name type="common">Ginger</name>
    <name type="synonym">Amomum zingiber</name>
    <dbReference type="NCBI Taxonomy" id="94328"/>
    <lineage>
        <taxon>Eukaryota</taxon>
        <taxon>Viridiplantae</taxon>
        <taxon>Streptophyta</taxon>
        <taxon>Embryophyta</taxon>
        <taxon>Tracheophyta</taxon>
        <taxon>Spermatophyta</taxon>
        <taxon>Magnoliopsida</taxon>
        <taxon>Liliopsida</taxon>
        <taxon>Zingiberales</taxon>
        <taxon>Zingiberaceae</taxon>
        <taxon>Zingiber</taxon>
    </lineage>
</organism>
<dbReference type="InterPro" id="IPR003121">
    <property type="entry name" value="SWIB_MDM2_domain"/>
</dbReference>
<name>A0A8J5L3G2_ZINOF</name>
<evidence type="ECO:0000313" key="4">
    <source>
        <dbReference type="Proteomes" id="UP000734854"/>
    </source>
</evidence>
<reference evidence="3 4" key="1">
    <citation type="submission" date="2020-08" db="EMBL/GenBank/DDBJ databases">
        <title>Plant Genome Project.</title>
        <authorList>
            <person name="Zhang R.-G."/>
        </authorList>
    </citation>
    <scope>NUCLEOTIDE SEQUENCE [LARGE SCALE GENOMIC DNA]</scope>
    <source>
        <tissue evidence="3">Rhizome</tissue>
    </source>
</reference>
<dbReference type="SUPFAM" id="SSF47592">
    <property type="entry name" value="SWIB/MDM2 domain"/>
    <property type="match status" value="1"/>
</dbReference>
<dbReference type="EMBL" id="JACMSC010000008">
    <property type="protein sequence ID" value="KAG6510280.1"/>
    <property type="molecule type" value="Genomic_DNA"/>
</dbReference>
<feature type="region of interest" description="Disordered" evidence="1">
    <location>
        <begin position="82"/>
        <end position="120"/>
    </location>
</feature>
<dbReference type="Pfam" id="PF02201">
    <property type="entry name" value="SWIB"/>
    <property type="match status" value="1"/>
</dbReference>
<dbReference type="AlphaFoldDB" id="A0A8J5L3G2"/>
<dbReference type="Proteomes" id="UP000734854">
    <property type="component" value="Unassembled WGS sequence"/>
</dbReference>
<proteinExistence type="predicted"/>
<protein>
    <recommendedName>
        <fullName evidence="2">SWIB domain-containing protein</fullName>
    </recommendedName>
</protein>
<dbReference type="InterPro" id="IPR036885">
    <property type="entry name" value="SWIB_MDM2_dom_sf"/>
</dbReference>